<dbReference type="EMBL" id="CP064782">
    <property type="protein sequence ID" value="QWT48468.1"/>
    <property type="molecule type" value="Genomic_DNA"/>
</dbReference>
<gene>
    <name evidence="2" type="ORF">Azoinq_11470</name>
</gene>
<evidence type="ECO:0000256" key="1">
    <source>
        <dbReference type="SAM" id="SignalP"/>
    </source>
</evidence>
<dbReference type="Proteomes" id="UP000683428">
    <property type="component" value="Chromosome"/>
</dbReference>
<name>A0A975XU61_9RHOO</name>
<evidence type="ECO:0000313" key="2">
    <source>
        <dbReference type="EMBL" id="QWT48468.1"/>
    </source>
</evidence>
<feature type="chain" id="PRO_5038022462" evidence="1">
    <location>
        <begin position="25"/>
        <end position="174"/>
    </location>
</feature>
<dbReference type="Pfam" id="PF07813">
    <property type="entry name" value="LTXXQ"/>
    <property type="match status" value="1"/>
</dbReference>
<evidence type="ECO:0000313" key="3">
    <source>
        <dbReference type="Proteomes" id="UP000683428"/>
    </source>
</evidence>
<accession>A0A975XU61</accession>
<dbReference type="InterPro" id="IPR012899">
    <property type="entry name" value="LTXXQ"/>
</dbReference>
<protein>
    <submittedName>
        <fullName evidence="2">Spy/CpxP family protein refolding chaperone</fullName>
    </submittedName>
</protein>
<dbReference type="PROSITE" id="PS51257">
    <property type="entry name" value="PROKAR_LIPOPROTEIN"/>
    <property type="match status" value="1"/>
</dbReference>
<keyword evidence="1" id="KW-0732">Signal</keyword>
<dbReference type="GO" id="GO:0042597">
    <property type="term" value="C:periplasmic space"/>
    <property type="evidence" value="ECO:0007669"/>
    <property type="project" value="InterPro"/>
</dbReference>
<keyword evidence="3" id="KW-1185">Reference proteome</keyword>
<organism evidence="2 3">
    <name type="scientific">Azospira inquinata</name>
    <dbReference type="NCBI Taxonomy" id="2785627"/>
    <lineage>
        <taxon>Bacteria</taxon>
        <taxon>Pseudomonadati</taxon>
        <taxon>Pseudomonadota</taxon>
        <taxon>Betaproteobacteria</taxon>
        <taxon>Rhodocyclales</taxon>
        <taxon>Rhodocyclaceae</taxon>
        <taxon>Azospira</taxon>
    </lineage>
</organism>
<dbReference type="RefSeq" id="WP_216128955.1">
    <property type="nucleotide sequence ID" value="NZ_CP064782.1"/>
</dbReference>
<dbReference type="KEGG" id="aiq:Azoinq_11470"/>
<sequence>MNSKTLVAALTAGILSCTAGLSLAAEQAPAPAMGPMGHHMNFNPEEHLQRTLKDLQGKLALSASQQGAWQTYSQAQLSRVQQMEERFKAHRDEAKEPAKLTTPERMDQAAARMKEGAEHMAQEAKDTKAFYSALTAQQKVIFDLFWQSHHPHCFGPGHEHGFGHPFGPMSGPRD</sequence>
<reference evidence="2" key="1">
    <citation type="submission" date="2020-11" db="EMBL/GenBank/DDBJ databases">
        <title>Azospira inquinata sp. nov.</title>
        <authorList>
            <person name="Moe W.M."/>
            <person name="Mikes M.C."/>
        </authorList>
    </citation>
    <scope>NUCLEOTIDE SEQUENCE</scope>
    <source>
        <strain evidence="2">Azo-3</strain>
    </source>
</reference>
<proteinExistence type="predicted"/>
<feature type="signal peptide" evidence="1">
    <location>
        <begin position="1"/>
        <end position="24"/>
    </location>
</feature>
<dbReference type="AlphaFoldDB" id="A0A975XU61"/>